<dbReference type="OMA" id="EECKVIR"/>
<dbReference type="SUPFAM" id="SSF54928">
    <property type="entry name" value="RNA-binding domain, RBD"/>
    <property type="match status" value="1"/>
</dbReference>
<evidence type="ECO:0008006" key="3">
    <source>
        <dbReference type="Google" id="ProtNLM"/>
    </source>
</evidence>
<accession>A0A3Q2CUJ0</accession>
<reference evidence="1" key="2">
    <citation type="submission" date="2025-09" db="UniProtKB">
        <authorList>
            <consortium name="Ensembl"/>
        </authorList>
    </citation>
    <scope>IDENTIFICATION</scope>
</reference>
<organism evidence="1 2">
    <name type="scientific">Cyprinodon variegatus</name>
    <name type="common">Sheepshead minnow</name>
    <dbReference type="NCBI Taxonomy" id="28743"/>
    <lineage>
        <taxon>Eukaryota</taxon>
        <taxon>Metazoa</taxon>
        <taxon>Chordata</taxon>
        <taxon>Craniata</taxon>
        <taxon>Vertebrata</taxon>
        <taxon>Euteleostomi</taxon>
        <taxon>Actinopterygii</taxon>
        <taxon>Neopterygii</taxon>
        <taxon>Teleostei</taxon>
        <taxon>Neoteleostei</taxon>
        <taxon>Acanthomorphata</taxon>
        <taxon>Ovalentaria</taxon>
        <taxon>Atherinomorphae</taxon>
        <taxon>Cyprinodontiformes</taxon>
        <taxon>Cyprinodontidae</taxon>
        <taxon>Cyprinodon</taxon>
    </lineage>
</organism>
<reference evidence="1" key="1">
    <citation type="submission" date="2025-08" db="UniProtKB">
        <authorList>
            <consortium name="Ensembl"/>
        </authorList>
    </citation>
    <scope>IDENTIFICATION</scope>
</reference>
<sequence length="114" mass="12802">METAPQSRVFISLSKNHMAGLSHYYDMDHGFCITELNSNISGGDLHAYFNQWGNITMCDIKACPSSPENKLAFVMLSTKEEADRADWAGPHRIKGTECKVRRIVNLKVSGIYFS</sequence>
<proteinExistence type="predicted"/>
<dbReference type="InterPro" id="IPR035979">
    <property type="entry name" value="RBD_domain_sf"/>
</dbReference>
<evidence type="ECO:0000313" key="2">
    <source>
        <dbReference type="Proteomes" id="UP000265020"/>
    </source>
</evidence>
<dbReference type="STRING" id="28743.ENSCVAP00000009461"/>
<dbReference type="AlphaFoldDB" id="A0A3Q2CUJ0"/>
<name>A0A3Q2CUJ0_CYPVA</name>
<dbReference type="Proteomes" id="UP000265020">
    <property type="component" value="Unassembled WGS sequence"/>
</dbReference>
<dbReference type="InterPro" id="IPR012677">
    <property type="entry name" value="Nucleotide-bd_a/b_plait_sf"/>
</dbReference>
<protein>
    <recommendedName>
        <fullName evidence="3">RRM domain-containing protein</fullName>
    </recommendedName>
</protein>
<keyword evidence="2" id="KW-1185">Reference proteome</keyword>
<dbReference type="GeneTree" id="ENSGT00940000169688"/>
<dbReference type="Ensembl" id="ENSCVAT00000029174.1">
    <property type="protein sequence ID" value="ENSCVAP00000009461.1"/>
    <property type="gene ID" value="ENSCVAG00000011409.1"/>
</dbReference>
<evidence type="ECO:0000313" key="1">
    <source>
        <dbReference type="Ensembl" id="ENSCVAP00000009461.1"/>
    </source>
</evidence>
<dbReference type="Gene3D" id="3.30.70.330">
    <property type="match status" value="1"/>
</dbReference>
<dbReference type="GO" id="GO:0003676">
    <property type="term" value="F:nucleic acid binding"/>
    <property type="evidence" value="ECO:0007669"/>
    <property type="project" value="InterPro"/>
</dbReference>